<dbReference type="eggNOG" id="ENOG502SW2C">
    <property type="taxonomic scope" value="Eukaryota"/>
</dbReference>
<accession>A0A061EXZ8</accession>
<dbReference type="Gramene" id="EOY09548">
    <property type="protein sequence ID" value="EOY09548"/>
    <property type="gene ID" value="TCM_024958"/>
</dbReference>
<dbReference type="PROSITE" id="PS50157">
    <property type="entry name" value="ZINC_FINGER_C2H2_2"/>
    <property type="match status" value="1"/>
</dbReference>
<reference evidence="3 4" key="1">
    <citation type="journal article" date="2013" name="Genome Biol.">
        <title>The genome sequence of the most widely cultivated cacao type and its use to identify candidate genes regulating pod color.</title>
        <authorList>
            <person name="Motamayor J.C."/>
            <person name="Mockaitis K."/>
            <person name="Schmutz J."/>
            <person name="Haiminen N."/>
            <person name="Iii D.L."/>
            <person name="Cornejo O."/>
            <person name="Findley S.D."/>
            <person name="Zheng P."/>
            <person name="Utro F."/>
            <person name="Royaert S."/>
            <person name="Saski C."/>
            <person name="Jenkins J."/>
            <person name="Podicheti R."/>
            <person name="Zhao M."/>
            <person name="Scheffler B.E."/>
            <person name="Stack J.C."/>
            <person name="Feltus F.A."/>
            <person name="Mustiga G.M."/>
            <person name="Amores F."/>
            <person name="Phillips W."/>
            <person name="Marelli J.P."/>
            <person name="May G.D."/>
            <person name="Shapiro H."/>
            <person name="Ma J."/>
            <person name="Bustamante C.D."/>
            <person name="Schnell R.J."/>
            <person name="Main D."/>
            <person name="Gilbert D."/>
            <person name="Parida L."/>
            <person name="Kuhn D.N."/>
        </authorList>
    </citation>
    <scope>NUCLEOTIDE SEQUENCE [LARGE SCALE GENOMIC DNA]</scope>
    <source>
        <strain evidence="4">cv. Matina 1-6</strain>
    </source>
</reference>
<sequence>MNWDESADRLRPSVGHLVFKQNPIIMSMVPAGESNSKGKAVASSEPKPEFKCPRCCKIFHSAPALCGHQNAHRLVKEPMNISPVLAAVLNNPLPPDDKPELITPSPKPAGINPTVGTKELISKQPSAGNVSPRYHPYKRFGKEPIQDNLVKETCSNNNPDKEAEGGEDFMKQLIQKDAQPQYHPFERVLPEYSQDEYPLPQCLMTMDLLGEWMPISGFGDHGHLHGTSTGRTLSDPFLRIHPMEAGEAAGLEIGSKTSPGHLDLELKLGF</sequence>
<feature type="domain" description="C2H2-type" evidence="2">
    <location>
        <begin position="50"/>
        <end position="77"/>
    </location>
</feature>
<dbReference type="OMA" id="YPMEMER"/>
<dbReference type="GO" id="GO:0008270">
    <property type="term" value="F:zinc ion binding"/>
    <property type="evidence" value="ECO:0007669"/>
    <property type="project" value="UniProtKB-KW"/>
</dbReference>
<evidence type="ECO:0000256" key="1">
    <source>
        <dbReference type="PROSITE-ProRule" id="PRU00042"/>
    </source>
</evidence>
<gene>
    <name evidence="3" type="ORF">TCM_024958</name>
</gene>
<evidence type="ECO:0000313" key="4">
    <source>
        <dbReference type="Proteomes" id="UP000026915"/>
    </source>
</evidence>
<organism evidence="3 4">
    <name type="scientific">Theobroma cacao</name>
    <name type="common">Cacao</name>
    <name type="synonym">Cocoa</name>
    <dbReference type="NCBI Taxonomy" id="3641"/>
    <lineage>
        <taxon>Eukaryota</taxon>
        <taxon>Viridiplantae</taxon>
        <taxon>Streptophyta</taxon>
        <taxon>Embryophyta</taxon>
        <taxon>Tracheophyta</taxon>
        <taxon>Spermatophyta</taxon>
        <taxon>Magnoliopsida</taxon>
        <taxon>eudicotyledons</taxon>
        <taxon>Gunneridae</taxon>
        <taxon>Pentapetalae</taxon>
        <taxon>rosids</taxon>
        <taxon>malvids</taxon>
        <taxon>Malvales</taxon>
        <taxon>Malvaceae</taxon>
        <taxon>Byttnerioideae</taxon>
        <taxon>Theobroma</taxon>
    </lineage>
</organism>
<keyword evidence="1" id="KW-0479">Metal-binding</keyword>
<dbReference type="Proteomes" id="UP000026915">
    <property type="component" value="Chromosome 5"/>
</dbReference>
<protein>
    <recommendedName>
        <fullName evidence="2">C2H2-type domain-containing protein</fullName>
    </recommendedName>
</protein>
<keyword evidence="4" id="KW-1185">Reference proteome</keyword>
<evidence type="ECO:0000313" key="3">
    <source>
        <dbReference type="EMBL" id="EOY09548.1"/>
    </source>
</evidence>
<keyword evidence="1" id="KW-0863">Zinc-finger</keyword>
<dbReference type="InParanoid" id="A0A061EXZ8"/>
<dbReference type="EMBL" id="CM001883">
    <property type="protein sequence ID" value="EOY09548.1"/>
    <property type="molecule type" value="Genomic_DNA"/>
</dbReference>
<name>A0A061EXZ8_THECC</name>
<keyword evidence="1" id="KW-0862">Zinc</keyword>
<dbReference type="HOGENOM" id="CLU_1032148_0_0_1"/>
<dbReference type="PROSITE" id="PS00028">
    <property type="entry name" value="ZINC_FINGER_C2H2_1"/>
    <property type="match status" value="1"/>
</dbReference>
<dbReference type="AlphaFoldDB" id="A0A061EXZ8"/>
<proteinExistence type="predicted"/>
<evidence type="ECO:0000259" key="2">
    <source>
        <dbReference type="PROSITE" id="PS50157"/>
    </source>
</evidence>
<dbReference type="InterPro" id="IPR013087">
    <property type="entry name" value="Znf_C2H2_type"/>
</dbReference>